<feature type="compositionally biased region" description="Polar residues" evidence="1">
    <location>
        <begin position="47"/>
        <end position="57"/>
    </location>
</feature>
<evidence type="ECO:0000256" key="1">
    <source>
        <dbReference type="SAM" id="MobiDB-lite"/>
    </source>
</evidence>
<dbReference type="EMBL" id="KV722331">
    <property type="protein sequence ID" value="OCH96325.1"/>
    <property type="molecule type" value="Genomic_DNA"/>
</dbReference>
<feature type="compositionally biased region" description="Polar residues" evidence="1">
    <location>
        <begin position="1"/>
        <end position="17"/>
    </location>
</feature>
<feature type="compositionally biased region" description="Acidic residues" evidence="1">
    <location>
        <begin position="393"/>
        <end position="404"/>
    </location>
</feature>
<feature type="compositionally biased region" description="Basic and acidic residues" evidence="1">
    <location>
        <begin position="497"/>
        <end position="506"/>
    </location>
</feature>
<dbReference type="Proteomes" id="UP000250043">
    <property type="component" value="Unassembled WGS sequence"/>
</dbReference>
<keyword evidence="3" id="KW-1185">Reference proteome</keyword>
<protein>
    <submittedName>
        <fullName evidence="2">Uncharacterized protein</fullName>
    </submittedName>
</protein>
<evidence type="ECO:0000313" key="2">
    <source>
        <dbReference type="EMBL" id="OCH96325.1"/>
    </source>
</evidence>
<reference evidence="2 3" key="1">
    <citation type="submission" date="2016-07" db="EMBL/GenBank/DDBJ databases">
        <title>Draft genome of the white-rot fungus Obba rivulosa 3A-2.</title>
        <authorList>
            <consortium name="DOE Joint Genome Institute"/>
            <person name="Miettinen O."/>
            <person name="Riley R."/>
            <person name="Acob R."/>
            <person name="Barry K."/>
            <person name="Cullen D."/>
            <person name="De Vries R."/>
            <person name="Hainaut M."/>
            <person name="Hatakka A."/>
            <person name="Henrissat B."/>
            <person name="Hilden K."/>
            <person name="Kuo R."/>
            <person name="Labutti K."/>
            <person name="Lipzen A."/>
            <person name="Makela M.R."/>
            <person name="Sandor L."/>
            <person name="Spatafora J.W."/>
            <person name="Grigoriev I.V."/>
            <person name="Hibbett D.S."/>
        </authorList>
    </citation>
    <scope>NUCLEOTIDE SEQUENCE [LARGE SCALE GENOMIC DNA]</scope>
    <source>
        <strain evidence="2 3">3A-2</strain>
    </source>
</reference>
<dbReference type="OrthoDB" id="2591449at2759"/>
<evidence type="ECO:0000313" key="3">
    <source>
        <dbReference type="Proteomes" id="UP000250043"/>
    </source>
</evidence>
<name>A0A8E2DUY0_9APHY</name>
<proteinExistence type="predicted"/>
<dbReference type="AlphaFoldDB" id="A0A8E2DUY0"/>
<sequence>MPSSIASNESSPAQSPTWGPGTQRRLAARRGSISASDPWGAHAEVNLNPSRSLTSRLSIVRVPPQQPEEDGRRHRRHGSNASVSSSSSKEGGNRLSFAMTSFRPSSPVGAQPPSPTSSPRMRPSSPGLTRRLSGSGQNMFSGQPKLSPEQLVELARQSCNPRPPASSGTPPTPQPVSFTQLPRSVYLPYIERAAEVTELVSHPPCSKLLALLAQTFPRDRRQPGTPLSIASLLQSDPREWTYGELEYWLTRVDRDAVPDALWVVRARACILAHSELLWSRIKAALGVPPELDVDEEDLQPEGREREAIEGLPQGMSAEEYGAVFEPESPEVPPRVLDEPATLAEPTPEELAEAWAREGISETEVSIEPIVASNAPPPPFSTSANPDHHALSEVLEEDEEEEGAGNEDPNKQPEEEIQGLRIVTSPMTPAALSIPTPSSNLSAAGDAPSGVSPISPLAGPLRTSPFAGPARSSPRSLGASPGVLRSGRATPAGSLDEPYDHLRERGPGHPLFPGSFAQLALQPTLAESK</sequence>
<feature type="compositionally biased region" description="Polar residues" evidence="1">
    <location>
        <begin position="132"/>
        <end position="141"/>
    </location>
</feature>
<feature type="compositionally biased region" description="Low complexity" evidence="1">
    <location>
        <begin position="79"/>
        <end position="88"/>
    </location>
</feature>
<feature type="region of interest" description="Disordered" evidence="1">
    <location>
        <begin position="1"/>
        <end position="178"/>
    </location>
</feature>
<organism evidence="2 3">
    <name type="scientific">Obba rivulosa</name>
    <dbReference type="NCBI Taxonomy" id="1052685"/>
    <lineage>
        <taxon>Eukaryota</taxon>
        <taxon>Fungi</taxon>
        <taxon>Dikarya</taxon>
        <taxon>Basidiomycota</taxon>
        <taxon>Agaricomycotina</taxon>
        <taxon>Agaricomycetes</taxon>
        <taxon>Polyporales</taxon>
        <taxon>Gelatoporiaceae</taxon>
        <taxon>Obba</taxon>
    </lineage>
</organism>
<gene>
    <name evidence="2" type="ORF">OBBRIDRAFT_787407</name>
</gene>
<feature type="compositionally biased region" description="Low complexity" evidence="1">
    <location>
        <begin position="117"/>
        <end position="126"/>
    </location>
</feature>
<feature type="region of interest" description="Disordered" evidence="1">
    <location>
        <begin position="370"/>
        <end position="514"/>
    </location>
</feature>
<accession>A0A8E2DUY0</accession>